<protein>
    <submittedName>
        <fullName evidence="1">Uncharacterized protein</fullName>
    </submittedName>
</protein>
<proteinExistence type="predicted"/>
<name>A0ABU6R3H5_9FABA</name>
<reference evidence="1 2" key="1">
    <citation type="journal article" date="2023" name="Plants (Basel)">
        <title>Bridging the Gap: Combining Genomics and Transcriptomics Approaches to Understand Stylosanthes scabra, an Orphan Legume from the Brazilian Caatinga.</title>
        <authorList>
            <person name="Ferreira-Neto J.R.C."/>
            <person name="da Silva M.D."/>
            <person name="Binneck E."/>
            <person name="de Melo N.F."/>
            <person name="da Silva R.H."/>
            <person name="de Melo A.L.T.M."/>
            <person name="Pandolfi V."/>
            <person name="Bustamante F.O."/>
            <person name="Brasileiro-Vidal A.C."/>
            <person name="Benko-Iseppon A.M."/>
        </authorList>
    </citation>
    <scope>NUCLEOTIDE SEQUENCE [LARGE SCALE GENOMIC DNA]</scope>
    <source>
        <tissue evidence="1">Leaves</tissue>
    </source>
</reference>
<comment type="caution">
    <text evidence="1">The sequence shown here is derived from an EMBL/GenBank/DDBJ whole genome shotgun (WGS) entry which is preliminary data.</text>
</comment>
<accession>A0ABU6R3H5</accession>
<dbReference type="Proteomes" id="UP001341840">
    <property type="component" value="Unassembled WGS sequence"/>
</dbReference>
<sequence>MVRWSDLHDKGITKNLFEISAMNINGFHQFSKPVQLKEMHMLRHVKELLRIGPIRPNSELSTTGCHSLDEVFESRGGMVTKERYDQNINHYELRSDKSRPRRR</sequence>
<gene>
    <name evidence="1" type="ORF">PIB30_007450</name>
</gene>
<evidence type="ECO:0000313" key="2">
    <source>
        <dbReference type="Proteomes" id="UP001341840"/>
    </source>
</evidence>
<dbReference type="EMBL" id="JASCZI010030224">
    <property type="protein sequence ID" value="MED6118945.1"/>
    <property type="molecule type" value="Genomic_DNA"/>
</dbReference>
<evidence type="ECO:0000313" key="1">
    <source>
        <dbReference type="EMBL" id="MED6118945.1"/>
    </source>
</evidence>
<organism evidence="1 2">
    <name type="scientific">Stylosanthes scabra</name>
    <dbReference type="NCBI Taxonomy" id="79078"/>
    <lineage>
        <taxon>Eukaryota</taxon>
        <taxon>Viridiplantae</taxon>
        <taxon>Streptophyta</taxon>
        <taxon>Embryophyta</taxon>
        <taxon>Tracheophyta</taxon>
        <taxon>Spermatophyta</taxon>
        <taxon>Magnoliopsida</taxon>
        <taxon>eudicotyledons</taxon>
        <taxon>Gunneridae</taxon>
        <taxon>Pentapetalae</taxon>
        <taxon>rosids</taxon>
        <taxon>fabids</taxon>
        <taxon>Fabales</taxon>
        <taxon>Fabaceae</taxon>
        <taxon>Papilionoideae</taxon>
        <taxon>50 kb inversion clade</taxon>
        <taxon>dalbergioids sensu lato</taxon>
        <taxon>Dalbergieae</taxon>
        <taxon>Pterocarpus clade</taxon>
        <taxon>Stylosanthes</taxon>
    </lineage>
</organism>
<keyword evidence="2" id="KW-1185">Reference proteome</keyword>